<protein>
    <submittedName>
        <fullName evidence="4">Thioredoxin-like protein</fullName>
    </submittedName>
</protein>
<dbReference type="EMBL" id="MCFL01000016">
    <property type="protein sequence ID" value="ORZ36521.1"/>
    <property type="molecule type" value="Genomic_DNA"/>
</dbReference>
<dbReference type="CDD" id="cd02988">
    <property type="entry name" value="Phd_like_VIAF"/>
    <property type="match status" value="1"/>
</dbReference>
<dbReference type="InterPro" id="IPR036249">
    <property type="entry name" value="Thioredoxin-like_sf"/>
</dbReference>
<dbReference type="InterPro" id="IPR024253">
    <property type="entry name" value="Phosducin_thioredoxin-like_dom"/>
</dbReference>
<gene>
    <name evidence="4" type="ORF">BCR44DRAFT_61704</name>
</gene>
<dbReference type="PANTHER" id="PTHR45809:SF3">
    <property type="entry name" value="VIRAL IAP-ASSOCIATED FACTOR HOMOLOG"/>
    <property type="match status" value="1"/>
</dbReference>
<dbReference type="AlphaFoldDB" id="A0A1Y2HRU3"/>
<dbReference type="SUPFAM" id="SSF52833">
    <property type="entry name" value="Thioredoxin-like"/>
    <property type="match status" value="1"/>
</dbReference>
<evidence type="ECO:0000313" key="5">
    <source>
        <dbReference type="Proteomes" id="UP000193411"/>
    </source>
</evidence>
<dbReference type="OrthoDB" id="45518at2759"/>
<dbReference type="PANTHER" id="PTHR45809">
    <property type="entry name" value="VIRAL IAP-ASSOCIATED FACTOR HOMOLOG"/>
    <property type="match status" value="1"/>
</dbReference>
<organism evidence="4 5">
    <name type="scientific">Catenaria anguillulae PL171</name>
    <dbReference type="NCBI Taxonomy" id="765915"/>
    <lineage>
        <taxon>Eukaryota</taxon>
        <taxon>Fungi</taxon>
        <taxon>Fungi incertae sedis</taxon>
        <taxon>Blastocladiomycota</taxon>
        <taxon>Blastocladiomycetes</taxon>
        <taxon>Blastocladiales</taxon>
        <taxon>Catenariaceae</taxon>
        <taxon>Catenaria</taxon>
    </lineage>
</organism>
<accession>A0A1Y2HRU3</accession>
<evidence type="ECO:0000259" key="3">
    <source>
        <dbReference type="Pfam" id="PF02114"/>
    </source>
</evidence>
<feature type="domain" description="Phosducin" evidence="3">
    <location>
        <begin position="40"/>
        <end position="176"/>
    </location>
</feature>
<dbReference type="GO" id="GO:0006457">
    <property type="term" value="P:protein folding"/>
    <property type="evidence" value="ECO:0007669"/>
    <property type="project" value="TreeGrafter"/>
</dbReference>
<dbReference type="Proteomes" id="UP000193411">
    <property type="component" value="Unassembled WGS sequence"/>
</dbReference>
<evidence type="ECO:0000256" key="2">
    <source>
        <dbReference type="SAM" id="MobiDB-lite"/>
    </source>
</evidence>
<dbReference type="Gene3D" id="3.40.30.10">
    <property type="entry name" value="Glutaredoxin"/>
    <property type="match status" value="1"/>
</dbReference>
<sequence length="240" mass="27470">MEDTEWNDVLRARGIIPQKEVEITEEELNELADEAVARFNSKEYKLERATLDELDELEDEEDDRVLEMYRQRRLQEMKNVAARRLFGELRQISEPDFVREVSDASKQNWVVCHLFKDSIPACKLVNALLTRIAAQYRETKFVKIVGDHCIHGYPDRNMPTLVIYHGGDMKRQIVGIQSFPGGMSCTLADMERLLISIGAITKAAKDEDVDDEDDGKGPGRVINFASKRSQSDDSDDSDWD</sequence>
<dbReference type="Pfam" id="PF02114">
    <property type="entry name" value="Phosducin"/>
    <property type="match status" value="1"/>
</dbReference>
<feature type="region of interest" description="Disordered" evidence="2">
    <location>
        <begin position="204"/>
        <end position="240"/>
    </location>
</feature>
<comment type="caution">
    <text evidence="4">The sequence shown here is derived from an EMBL/GenBank/DDBJ whole genome shotgun (WGS) entry which is preliminary data.</text>
</comment>
<dbReference type="GO" id="GO:0005737">
    <property type="term" value="C:cytoplasm"/>
    <property type="evidence" value="ECO:0007669"/>
    <property type="project" value="TreeGrafter"/>
</dbReference>
<evidence type="ECO:0000256" key="1">
    <source>
        <dbReference type="ARBA" id="ARBA00009686"/>
    </source>
</evidence>
<proteinExistence type="inferred from homology"/>
<comment type="similarity">
    <text evidence="1">Belongs to the phosducin family.</text>
</comment>
<keyword evidence="5" id="KW-1185">Reference proteome</keyword>
<dbReference type="STRING" id="765915.A0A1Y2HRU3"/>
<name>A0A1Y2HRU3_9FUNG</name>
<dbReference type="InterPro" id="IPR051498">
    <property type="entry name" value="Phosducin-like_chap/apop_reg"/>
</dbReference>
<evidence type="ECO:0000313" key="4">
    <source>
        <dbReference type="EMBL" id="ORZ36521.1"/>
    </source>
</evidence>
<reference evidence="4 5" key="1">
    <citation type="submission" date="2016-07" db="EMBL/GenBank/DDBJ databases">
        <title>Pervasive Adenine N6-methylation of Active Genes in Fungi.</title>
        <authorList>
            <consortium name="DOE Joint Genome Institute"/>
            <person name="Mondo S.J."/>
            <person name="Dannebaum R.O."/>
            <person name="Kuo R.C."/>
            <person name="Labutti K."/>
            <person name="Haridas S."/>
            <person name="Kuo A."/>
            <person name="Salamov A."/>
            <person name="Ahrendt S.R."/>
            <person name="Lipzen A."/>
            <person name="Sullivan W."/>
            <person name="Andreopoulos W.B."/>
            <person name="Clum A."/>
            <person name="Lindquist E."/>
            <person name="Daum C."/>
            <person name="Ramamoorthy G.K."/>
            <person name="Gryganskyi A."/>
            <person name="Culley D."/>
            <person name="Magnuson J.K."/>
            <person name="James T.Y."/>
            <person name="O'Malley M.A."/>
            <person name="Stajich J.E."/>
            <person name="Spatafora J.W."/>
            <person name="Visel A."/>
            <person name="Grigoriev I.V."/>
        </authorList>
    </citation>
    <scope>NUCLEOTIDE SEQUENCE [LARGE SCALE GENOMIC DNA]</scope>
    <source>
        <strain evidence="4 5">PL171</strain>
    </source>
</reference>